<organism evidence="1 2">
    <name type="scientific">Variimorphobacter saccharofermentans</name>
    <dbReference type="NCBI Taxonomy" id="2755051"/>
    <lineage>
        <taxon>Bacteria</taxon>
        <taxon>Bacillati</taxon>
        <taxon>Bacillota</taxon>
        <taxon>Clostridia</taxon>
        <taxon>Lachnospirales</taxon>
        <taxon>Lachnospiraceae</taxon>
        <taxon>Variimorphobacter</taxon>
    </lineage>
</organism>
<proteinExistence type="predicted"/>
<gene>
    <name evidence="1" type="ORF">H0486_14290</name>
</gene>
<dbReference type="Gene3D" id="2.70.98.40">
    <property type="entry name" value="Glycoside hydrolase, family 65, N-terminal domain"/>
    <property type="match status" value="1"/>
</dbReference>
<dbReference type="SUPFAM" id="SSF48208">
    <property type="entry name" value="Six-hairpin glycosidases"/>
    <property type="match status" value="1"/>
</dbReference>
<dbReference type="Proteomes" id="UP000574276">
    <property type="component" value="Unassembled WGS sequence"/>
</dbReference>
<dbReference type="InterPro" id="IPR037018">
    <property type="entry name" value="GH65_N"/>
</dbReference>
<dbReference type="EMBL" id="JACEGA010000001">
    <property type="protein sequence ID" value="MBB2184046.1"/>
    <property type="molecule type" value="Genomic_DNA"/>
</dbReference>
<name>A0A839K353_9FIRM</name>
<dbReference type="GO" id="GO:0005975">
    <property type="term" value="P:carbohydrate metabolic process"/>
    <property type="evidence" value="ECO:0007669"/>
    <property type="project" value="InterPro"/>
</dbReference>
<dbReference type="InterPro" id="IPR008928">
    <property type="entry name" value="6-hairpin_glycosidase_sf"/>
</dbReference>
<dbReference type="GO" id="GO:0003824">
    <property type="term" value="F:catalytic activity"/>
    <property type="evidence" value="ECO:0007669"/>
    <property type="project" value="UniProtKB-ARBA"/>
</dbReference>
<keyword evidence="2" id="KW-1185">Reference proteome</keyword>
<evidence type="ECO:0000313" key="1">
    <source>
        <dbReference type="EMBL" id="MBB2184046.1"/>
    </source>
</evidence>
<evidence type="ECO:0000313" key="2">
    <source>
        <dbReference type="Proteomes" id="UP000574276"/>
    </source>
</evidence>
<comment type="caution">
    <text evidence="1">The sequence shown here is derived from an EMBL/GenBank/DDBJ whole genome shotgun (WGS) entry which is preliminary data.</text>
</comment>
<dbReference type="AlphaFoldDB" id="A0A839K353"/>
<sequence>MGKYYLKDDAYIMEDFDKLPAFSSFLPGLAGVKGVPIWVYYTNRGQGINSFGIHNKNNAIMEFNPANTAYENTSIKGFRTFVKWEDQFFEPFFTFDPNAKRTFNIRKNSIWLEEVNTKYGLKFTVKYYVLPNDSVGALIRKVKVENIGKDEKQLEMLDGLPKIIPYGIANNSYKEMSNLLKSWTDIKNIENNAPFYTMRASTEDSEEFSDAEGGGYFYMAINEGKVLPVIYDAELIFNYDTSLVHPVAFYNQTLSELMKNKPCFYNKVPCGFTPLSFTLNPGESYVFHSLTGFAATTEQLNEKRKEFCGKNFFCEKEKQAEEIVNDLTRDIKTHTAVPVFDQYMEQNYLDNFLRGGYPIVFHPDGNKSVIHLFSRKHGDPERDYNFFSIAGEYYSQGNGNFRDVNQNRRNDVFFQKDIGDFNIKTFFGLIQADGYNPLEVRPSTFTVKPENKDKVKELFQQNIKQPCDQLMKLTNEAFTPGQIANYIATHGITVLCGEDQFLEQLLTYCDQNIEAGFGEGYWSDHWDYNMDLIDSYLCIFPDKEKEILFDDQSYRFYDSPARVLPRSEKYVITKKNEVRQYGALVHDEEKMNRQGFRKNGTNWLKTVKGDYVVTTLMGKLISLSLNKFSSLDAFGMGVEMEAGKPGWNDAMNGLPGLFGSGMAETFELKRMISFICNKVGNVKTLLLPTEISVFLTEVYNALQRSEQENWSDFAYWDTVSTLREKYRDTVRFTTSGNYQEHDTTDILKIYQAFYRKLEAGIQKACDLGNGIVPTYFTFRASKFEPVIDEEGNPVISHYGLPKAKVKAFEVQPLPPFLEGPVKMLASLSDPSKARELYSNVRNSDLFDQKLKMYKTSVSIEHIAMENGRIRAFTPGWLERESIFLHMEYKYLLSMLKAGLYDEFYEDIKTAMVVFRDPAEYGRSILENSSFIASSVNPNESIHGRGYVARLSGSTTEAISIWIEMFMGEKVFAYVDGELQLHFEPKLAGWMFDERGEVSFTFLKNCKVTYSNPSHKNTYGPDGAKVSRIFLPEMQEEITAAYIKGERAEQIRNGSVKEIIIELE</sequence>
<accession>A0A839K353</accession>
<protein>
    <submittedName>
        <fullName evidence="1">Cellobiose phosphorylase</fullName>
    </submittedName>
</protein>
<reference evidence="1 2" key="1">
    <citation type="submission" date="2020-07" db="EMBL/GenBank/DDBJ databases">
        <title>Characterization and genome sequencing of isolate MD1, a novel member within the family Lachnospiraceae.</title>
        <authorList>
            <person name="Rettenmaier R."/>
            <person name="Di Bello L."/>
            <person name="Zinser C."/>
            <person name="Scheitz K."/>
            <person name="Liebl W."/>
            <person name="Zverlov V."/>
        </authorList>
    </citation>
    <scope>NUCLEOTIDE SEQUENCE [LARGE SCALE GENOMIC DNA]</scope>
    <source>
        <strain evidence="1 2">MD1</strain>
    </source>
</reference>
<dbReference type="RefSeq" id="WP_228353644.1">
    <property type="nucleotide sequence ID" value="NZ_JACEGA010000001.1"/>
</dbReference>